<proteinExistence type="predicted"/>
<comment type="caution">
    <text evidence="1">The sequence shown here is derived from an EMBL/GenBank/DDBJ whole genome shotgun (WGS) entry which is preliminary data.</text>
</comment>
<accession>A0ABQ9XMZ4</accession>
<reference evidence="1 2" key="1">
    <citation type="journal article" date="2022" name="bioRxiv">
        <title>Genomics of Preaxostyla Flagellates Illuminates Evolutionary Transitions and the Path Towards Mitochondrial Loss.</title>
        <authorList>
            <person name="Novak L.V.F."/>
            <person name="Treitli S.C."/>
            <person name="Pyrih J."/>
            <person name="Halakuc P."/>
            <person name="Pipaliya S.V."/>
            <person name="Vacek V."/>
            <person name="Brzon O."/>
            <person name="Soukal P."/>
            <person name="Eme L."/>
            <person name="Dacks J.B."/>
            <person name="Karnkowska A."/>
            <person name="Elias M."/>
            <person name="Hampl V."/>
        </authorList>
    </citation>
    <scope>NUCLEOTIDE SEQUENCE [LARGE SCALE GENOMIC DNA]</scope>
    <source>
        <strain evidence="1">NAU3</strain>
        <tissue evidence="1">Gut</tissue>
    </source>
</reference>
<sequence length="272" mass="31209">MQVISTPTLLHPLIYPTDVFKTLVQNLFKSVHFITSSELSFRLHSRVICLLDTSSHVTQKSVGTFQSNRSFYKALKLLYQLFSYQSSSIQSSFPFFTLSLDTSRDKTGEDHHLIRWTSTYRSVSHAIACFESAKSVMKRLILLHTVLSAINYLTIRLQTTDLHLFQSLDAAVECCERLLNQTNPGELLQLLTDQSFGEARESHVIRANDTFSFVDDLITNLRRDMFDGNHLDFYLLFGSLHRKRKPSKEAFLSLMERYKSAVSLIQLPTVKS</sequence>
<evidence type="ECO:0000313" key="1">
    <source>
        <dbReference type="EMBL" id="KAK2951626.1"/>
    </source>
</evidence>
<keyword evidence="2" id="KW-1185">Reference proteome</keyword>
<organism evidence="1 2">
    <name type="scientific">Blattamonas nauphoetae</name>
    <dbReference type="NCBI Taxonomy" id="2049346"/>
    <lineage>
        <taxon>Eukaryota</taxon>
        <taxon>Metamonada</taxon>
        <taxon>Preaxostyla</taxon>
        <taxon>Oxymonadida</taxon>
        <taxon>Blattamonas</taxon>
    </lineage>
</organism>
<gene>
    <name evidence="1" type="ORF">BLNAU_13510</name>
</gene>
<dbReference type="EMBL" id="JARBJD010000116">
    <property type="protein sequence ID" value="KAK2951626.1"/>
    <property type="molecule type" value="Genomic_DNA"/>
</dbReference>
<protein>
    <submittedName>
        <fullName evidence="1">Uncharacterized protein</fullName>
    </submittedName>
</protein>
<name>A0ABQ9XMZ4_9EUKA</name>
<evidence type="ECO:0000313" key="2">
    <source>
        <dbReference type="Proteomes" id="UP001281761"/>
    </source>
</evidence>
<dbReference type="Proteomes" id="UP001281761">
    <property type="component" value="Unassembled WGS sequence"/>
</dbReference>